<proteinExistence type="inferred from homology"/>
<dbReference type="InterPro" id="IPR005135">
    <property type="entry name" value="Endo/exonuclease/phosphatase"/>
</dbReference>
<dbReference type="PANTHER" id="PTHR43250">
    <property type="entry name" value="EXODEOXYRIBONUCLEASE III"/>
    <property type="match status" value="1"/>
</dbReference>
<dbReference type="InterPro" id="IPR020847">
    <property type="entry name" value="AP_endonuclease_F1_BS"/>
</dbReference>
<keyword evidence="4" id="KW-0378">Hydrolase</keyword>
<dbReference type="InterPro" id="IPR036691">
    <property type="entry name" value="Endo/exonu/phosph_ase_sf"/>
</dbReference>
<dbReference type="Proteomes" id="UP001183176">
    <property type="component" value="Unassembled WGS sequence"/>
</dbReference>
<keyword evidence="3" id="KW-0479">Metal-binding</keyword>
<name>A0ABU2J7X2_9ACTN</name>
<dbReference type="Pfam" id="PF03372">
    <property type="entry name" value="Exo_endo_phos"/>
    <property type="match status" value="1"/>
</dbReference>
<dbReference type="PROSITE" id="PS51435">
    <property type="entry name" value="AP_NUCLEASE_F1_4"/>
    <property type="match status" value="1"/>
</dbReference>
<evidence type="ECO:0000313" key="7">
    <source>
        <dbReference type="EMBL" id="MDT0261085.1"/>
    </source>
</evidence>
<gene>
    <name evidence="7" type="ORF">RM423_06715</name>
</gene>
<evidence type="ECO:0000256" key="5">
    <source>
        <dbReference type="ARBA" id="ARBA00022842"/>
    </source>
</evidence>
<feature type="domain" description="Endonuclease/exonuclease/phosphatase" evidence="6">
    <location>
        <begin position="4"/>
        <end position="261"/>
    </location>
</feature>
<keyword evidence="5" id="KW-0460">Magnesium</keyword>
<reference evidence="8" key="1">
    <citation type="submission" date="2023-07" db="EMBL/GenBank/DDBJ databases">
        <title>30 novel species of actinomycetes from the DSMZ collection.</title>
        <authorList>
            <person name="Nouioui I."/>
        </authorList>
    </citation>
    <scope>NUCLEOTIDE SEQUENCE [LARGE SCALE GENOMIC DNA]</scope>
    <source>
        <strain evidence="8">DSM 44399</strain>
    </source>
</reference>
<comment type="similarity">
    <text evidence="2">Belongs to the DNA repair enzymes AP/ExoA family.</text>
</comment>
<dbReference type="PROSITE" id="PS00726">
    <property type="entry name" value="AP_NUCLEASE_F1_1"/>
    <property type="match status" value="1"/>
</dbReference>
<sequence>MRVVTWNVNSMKARLPRFLSWAAERQPDVVLMQETKTDDASWPAPVFADLGYESAHLGTGRWNGVAVLSRVGLEDVSYGLDDQPEFDGVAEARALGATVGGVRLWSLYVPNGRGVGVPHYEYKLEFLQAVRAQARAELLQLGPTTPFGVLGDFNVAPHDDDVWDIGAFGGSTHVSAPERAAIEAIRYDGPDEVLSDLMPRASIDPADTRHPYTFWEMRMLGFQKGRGMRIDLVLANAALAERVKSVWVDRDTRKGQGPSDHAPLVLDLS</sequence>
<comment type="caution">
    <text evidence="7">The sequence shown here is derived from an EMBL/GenBank/DDBJ whole genome shotgun (WGS) entry which is preliminary data.</text>
</comment>
<evidence type="ECO:0000259" key="6">
    <source>
        <dbReference type="Pfam" id="PF03372"/>
    </source>
</evidence>
<dbReference type="InterPro" id="IPR037493">
    <property type="entry name" value="ExoIII-like"/>
</dbReference>
<dbReference type="NCBIfam" id="TIGR00633">
    <property type="entry name" value="xth"/>
    <property type="match status" value="1"/>
</dbReference>
<keyword evidence="8" id="KW-1185">Reference proteome</keyword>
<organism evidence="7 8">
    <name type="scientific">Jatrophihabitans lederbergiae</name>
    <dbReference type="NCBI Taxonomy" id="3075547"/>
    <lineage>
        <taxon>Bacteria</taxon>
        <taxon>Bacillati</taxon>
        <taxon>Actinomycetota</taxon>
        <taxon>Actinomycetes</taxon>
        <taxon>Jatrophihabitantales</taxon>
        <taxon>Jatrophihabitantaceae</taxon>
        <taxon>Jatrophihabitans</taxon>
    </lineage>
</organism>
<dbReference type="InterPro" id="IPR004808">
    <property type="entry name" value="AP_endonuc_1"/>
</dbReference>
<accession>A0ABU2J7X2</accession>
<comment type="cofactor">
    <cofactor evidence="1">
        <name>Mg(2+)</name>
        <dbReference type="ChEBI" id="CHEBI:18420"/>
    </cofactor>
</comment>
<evidence type="ECO:0000256" key="4">
    <source>
        <dbReference type="ARBA" id="ARBA00022801"/>
    </source>
</evidence>
<dbReference type="PANTHER" id="PTHR43250:SF2">
    <property type="entry name" value="EXODEOXYRIBONUCLEASE III"/>
    <property type="match status" value="1"/>
</dbReference>
<protein>
    <submittedName>
        <fullName evidence="7">Exodeoxyribonuclease III</fullName>
    </submittedName>
</protein>
<evidence type="ECO:0000256" key="3">
    <source>
        <dbReference type="ARBA" id="ARBA00022723"/>
    </source>
</evidence>
<dbReference type="SUPFAM" id="SSF56219">
    <property type="entry name" value="DNase I-like"/>
    <property type="match status" value="1"/>
</dbReference>
<dbReference type="RefSeq" id="WP_311422241.1">
    <property type="nucleotide sequence ID" value="NZ_JAVREH010000006.1"/>
</dbReference>
<dbReference type="EMBL" id="JAVREH010000006">
    <property type="protein sequence ID" value="MDT0261085.1"/>
    <property type="molecule type" value="Genomic_DNA"/>
</dbReference>
<dbReference type="Gene3D" id="3.60.10.10">
    <property type="entry name" value="Endonuclease/exonuclease/phosphatase"/>
    <property type="match status" value="1"/>
</dbReference>
<evidence type="ECO:0000256" key="1">
    <source>
        <dbReference type="ARBA" id="ARBA00001946"/>
    </source>
</evidence>
<evidence type="ECO:0000256" key="2">
    <source>
        <dbReference type="ARBA" id="ARBA00007092"/>
    </source>
</evidence>
<evidence type="ECO:0000313" key="8">
    <source>
        <dbReference type="Proteomes" id="UP001183176"/>
    </source>
</evidence>